<dbReference type="GO" id="GO:0071036">
    <property type="term" value="P:nuclear polyadenylation-dependent snoRNA catabolic process"/>
    <property type="evidence" value="ECO:0007669"/>
    <property type="project" value="TreeGrafter"/>
</dbReference>
<dbReference type="Pfam" id="PF00098">
    <property type="entry name" value="zf-CCHC"/>
    <property type="match status" value="2"/>
</dbReference>
<feature type="compositionally biased region" description="Basic residues" evidence="10">
    <location>
        <begin position="168"/>
        <end position="177"/>
    </location>
</feature>
<dbReference type="EnsemblMetazoa" id="XM_038205948.1">
    <property type="protein sequence ID" value="XP_038061876.1"/>
    <property type="gene ID" value="LOC119732431"/>
</dbReference>
<feature type="compositionally biased region" description="Basic residues" evidence="10">
    <location>
        <begin position="589"/>
        <end position="600"/>
    </location>
</feature>
<feature type="region of interest" description="Disordered" evidence="10">
    <location>
        <begin position="705"/>
        <end position="744"/>
    </location>
</feature>
<accession>A0A914AET8</accession>
<evidence type="ECO:0000256" key="5">
    <source>
        <dbReference type="ARBA" id="ARBA00022833"/>
    </source>
</evidence>
<feature type="compositionally biased region" description="Basic and acidic residues" evidence="10">
    <location>
        <begin position="579"/>
        <end position="588"/>
    </location>
</feature>
<dbReference type="GO" id="GO:0003723">
    <property type="term" value="F:RNA binding"/>
    <property type="evidence" value="ECO:0007669"/>
    <property type="project" value="TreeGrafter"/>
</dbReference>
<dbReference type="GO" id="GO:0071037">
    <property type="term" value="P:nuclear polyadenylation-dependent snRNA catabolic process"/>
    <property type="evidence" value="ECO:0007669"/>
    <property type="project" value="TreeGrafter"/>
</dbReference>
<feature type="compositionally biased region" description="Basic and acidic residues" evidence="10">
    <location>
        <begin position="17"/>
        <end position="31"/>
    </location>
</feature>
<evidence type="ECO:0000256" key="9">
    <source>
        <dbReference type="PROSITE-ProRule" id="PRU00047"/>
    </source>
</evidence>
<feature type="domain" description="CCHC-type" evidence="11">
    <location>
        <begin position="381"/>
        <end position="396"/>
    </location>
</feature>
<evidence type="ECO:0000256" key="3">
    <source>
        <dbReference type="ARBA" id="ARBA00022737"/>
    </source>
</evidence>
<dbReference type="Proteomes" id="UP000887568">
    <property type="component" value="Unplaced"/>
</dbReference>
<feature type="compositionally biased region" description="Polar residues" evidence="10">
    <location>
        <begin position="783"/>
        <end position="793"/>
    </location>
</feature>
<comment type="subcellular location">
    <subcellularLocation>
        <location evidence="1">Nucleus</location>
    </subcellularLocation>
</comment>
<feature type="compositionally biased region" description="Basic residues" evidence="10">
    <location>
        <begin position="797"/>
        <end position="807"/>
    </location>
</feature>
<evidence type="ECO:0000256" key="2">
    <source>
        <dbReference type="ARBA" id="ARBA00022723"/>
    </source>
</evidence>
<sequence length="882" mass="101356">MDPFQRILTTDTGSEWDTLHESDNESERYSSGDEIGEIEEALLQRIHYAEDCGEDFDSAPTEGITDTFLHFRGDHVAQITVANLDIESERTNVNTEKKDVVNIPVKGESLTSVKVEKSWEPASDSPLTVSDDSTNVRESSKKQMATLKNESPIWNRHGSDSESESKYKAIKSRKTSSKKAGNNSNSVIDISSSSDGTKDWSGENEKMKNLVRSDVDIVSINCREGDSDVGSVSDSEIVFTDQISEKPEQSIPPMTKRQWRKSKEDPSIPAEASKKMKLKRTVAELRTILDEVKDSSSEDDLSDMMVIESHSEDEALDVNYDSTPAEGRGYNQDQSYERSRSRGRYYQEPENWPRYKCYSCLEFGHMTRDCPKPRQRKVVTCVLCGTQGHNDRQCPDALCFICSEPGHQARECPNKKLQYLTCHRCSMKGHTVQQCPDRWRQYHLTTEPGKIQFEESRKENQQLLAVNGKVFCYNCSKEGHFGHECWEEPMNRRAPLILPYVVRYDQIPRRFWKVQMDATEPPENARGFNDRGPDAGVDVIAPSMPPKKERKKTRMKRLRAEKLAAAVAVAAAAAAALNQDKETKEPSTSKKKGKKAKKRKLEQTESIAVDSNDHVDEQVIKKCRKKNKEELEADKKLRKELATVPRAERKRIIRKKHVKSKWEALKREEILTDYEETEEYVRKGGHILRKRNNSVREAIAIQLAQPRVETQTAPVGKKKKKKPKQSRSEKRAWKKYQQEQRLQQQQQQQVSFNFTFEQFPELERKFVTQNQDNQQQQFHQEVYFSSTPVVNQSKGGGAKKNRRKPTQKTKGGGPNVGHTNFQGYNPQLNIPTAPDQTSTKPMSKRQQKKREYYRRLELKWAQKQATRPSFKSERGFKVEPKY</sequence>
<dbReference type="RefSeq" id="XP_038061876.1">
    <property type="nucleotide sequence ID" value="XM_038205948.1"/>
</dbReference>
<protein>
    <recommendedName>
        <fullName evidence="7">Zinc finger CCHC domain-containing protein 7</fullName>
    </recommendedName>
    <alternativeName>
        <fullName evidence="8">TRAMP-like complex RNA-binding factor ZCCHC7</fullName>
    </alternativeName>
</protein>
<reference evidence="12" key="1">
    <citation type="submission" date="2022-11" db="UniProtKB">
        <authorList>
            <consortium name="EnsemblMetazoa"/>
        </authorList>
    </citation>
    <scope>IDENTIFICATION</scope>
</reference>
<feature type="compositionally biased region" description="Basic and acidic residues" evidence="10">
    <location>
        <begin position="157"/>
        <end position="167"/>
    </location>
</feature>
<feature type="compositionally biased region" description="Basic residues" evidence="10">
    <location>
        <begin position="716"/>
        <end position="725"/>
    </location>
</feature>
<evidence type="ECO:0000256" key="10">
    <source>
        <dbReference type="SAM" id="MobiDB-lite"/>
    </source>
</evidence>
<feature type="region of interest" description="Disordered" evidence="10">
    <location>
        <begin position="862"/>
        <end position="882"/>
    </location>
</feature>
<keyword evidence="5" id="KW-0862">Zinc</keyword>
<dbReference type="EnsemblMetazoa" id="XM_038205947.1">
    <property type="protein sequence ID" value="XP_038061875.1"/>
    <property type="gene ID" value="LOC119732431"/>
</dbReference>
<feature type="compositionally biased region" description="Polar residues" evidence="10">
    <location>
        <begin position="817"/>
        <end position="841"/>
    </location>
</feature>
<feature type="domain" description="CCHC-type" evidence="11">
    <location>
        <begin position="356"/>
        <end position="372"/>
    </location>
</feature>
<dbReference type="InterPro" id="IPR051644">
    <property type="entry name" value="TRAMP_AT-DNA-binding"/>
</dbReference>
<dbReference type="GO" id="GO:0071038">
    <property type="term" value="P:TRAMP-dependent tRNA surveillance pathway"/>
    <property type="evidence" value="ECO:0007669"/>
    <property type="project" value="TreeGrafter"/>
</dbReference>
<name>A0A914AET8_PATMI</name>
<feature type="compositionally biased region" description="Low complexity" evidence="10">
    <location>
        <begin position="182"/>
        <end position="195"/>
    </location>
</feature>
<proteinExistence type="predicted"/>
<keyword evidence="4 9" id="KW-0863">Zinc-finger</keyword>
<feature type="region of interest" description="Disordered" evidence="10">
    <location>
        <begin position="522"/>
        <end position="553"/>
    </location>
</feature>
<dbReference type="PANTHER" id="PTHR46543">
    <property type="entry name" value="ZINC FINGER CCHC DOMAIN-CONTAINING PROTEIN 7"/>
    <property type="match status" value="1"/>
</dbReference>
<dbReference type="GO" id="GO:0071039">
    <property type="term" value="P:nuclear polyadenylation-dependent CUT catabolic process"/>
    <property type="evidence" value="ECO:0007669"/>
    <property type="project" value="TreeGrafter"/>
</dbReference>
<dbReference type="GO" id="GO:0071031">
    <property type="term" value="P:nuclear mRNA surveillance of mRNA 3'-end processing"/>
    <property type="evidence" value="ECO:0007669"/>
    <property type="project" value="TreeGrafter"/>
</dbReference>
<dbReference type="OrthoDB" id="7608935at2759"/>
<dbReference type="AlphaFoldDB" id="A0A914AET8"/>
<feature type="domain" description="CCHC-type" evidence="11">
    <location>
        <begin position="472"/>
        <end position="485"/>
    </location>
</feature>
<dbReference type="SUPFAM" id="SSF57756">
    <property type="entry name" value="Retrovirus zinc finger-like domains"/>
    <property type="match status" value="2"/>
</dbReference>
<dbReference type="InterPro" id="IPR036875">
    <property type="entry name" value="Znf_CCHC_sf"/>
</dbReference>
<evidence type="ECO:0000259" key="11">
    <source>
        <dbReference type="PROSITE" id="PS50158"/>
    </source>
</evidence>
<evidence type="ECO:0000256" key="1">
    <source>
        <dbReference type="ARBA" id="ARBA00004123"/>
    </source>
</evidence>
<dbReference type="GO" id="GO:0031499">
    <property type="term" value="C:TRAMP complex"/>
    <property type="evidence" value="ECO:0007669"/>
    <property type="project" value="TreeGrafter"/>
</dbReference>
<evidence type="ECO:0000256" key="7">
    <source>
        <dbReference type="ARBA" id="ARBA00041190"/>
    </source>
</evidence>
<evidence type="ECO:0000313" key="12">
    <source>
        <dbReference type="EnsemblMetazoa" id="XP_038061874.1"/>
    </source>
</evidence>
<dbReference type="EnsemblMetazoa" id="XM_038205946.1">
    <property type="protein sequence ID" value="XP_038061874.1"/>
    <property type="gene ID" value="LOC119732431"/>
</dbReference>
<keyword evidence="3" id="KW-0677">Repeat</keyword>
<dbReference type="RefSeq" id="XP_038061875.1">
    <property type="nucleotide sequence ID" value="XM_038205947.1"/>
</dbReference>
<keyword evidence="13" id="KW-1185">Reference proteome</keyword>
<dbReference type="PROSITE" id="PS50158">
    <property type="entry name" value="ZF_CCHC"/>
    <property type="match status" value="5"/>
</dbReference>
<feature type="region of interest" description="Disordered" evidence="10">
    <location>
        <begin position="115"/>
        <end position="214"/>
    </location>
</feature>
<evidence type="ECO:0000256" key="8">
    <source>
        <dbReference type="ARBA" id="ARBA00043023"/>
    </source>
</evidence>
<dbReference type="SMART" id="SM00343">
    <property type="entry name" value="ZnF_C2HC"/>
    <property type="match status" value="5"/>
</dbReference>
<feature type="region of interest" description="Disordered" evidence="10">
    <location>
        <begin position="1"/>
        <end position="32"/>
    </location>
</feature>
<dbReference type="OMA" id="HCPNLKP"/>
<dbReference type="RefSeq" id="XP_038061874.1">
    <property type="nucleotide sequence ID" value="XM_038205946.1"/>
</dbReference>
<dbReference type="Gene3D" id="4.10.60.10">
    <property type="entry name" value="Zinc finger, CCHC-type"/>
    <property type="match status" value="3"/>
</dbReference>
<organism evidence="12 13">
    <name type="scientific">Patiria miniata</name>
    <name type="common">Bat star</name>
    <name type="synonym">Asterina miniata</name>
    <dbReference type="NCBI Taxonomy" id="46514"/>
    <lineage>
        <taxon>Eukaryota</taxon>
        <taxon>Metazoa</taxon>
        <taxon>Echinodermata</taxon>
        <taxon>Eleutherozoa</taxon>
        <taxon>Asterozoa</taxon>
        <taxon>Asteroidea</taxon>
        <taxon>Valvatacea</taxon>
        <taxon>Valvatida</taxon>
        <taxon>Asterinidae</taxon>
        <taxon>Patiria</taxon>
    </lineage>
</organism>
<keyword evidence="6" id="KW-0539">Nucleus</keyword>
<keyword evidence="2" id="KW-0479">Metal-binding</keyword>
<dbReference type="GO" id="GO:0071035">
    <property type="term" value="P:nuclear polyadenylation-dependent rRNA catabolic process"/>
    <property type="evidence" value="ECO:0007669"/>
    <property type="project" value="TreeGrafter"/>
</dbReference>
<feature type="domain" description="CCHC-type" evidence="11">
    <location>
        <begin position="399"/>
        <end position="414"/>
    </location>
</feature>
<dbReference type="GeneID" id="119732431"/>
<dbReference type="GO" id="GO:0008270">
    <property type="term" value="F:zinc ion binding"/>
    <property type="evidence" value="ECO:0007669"/>
    <property type="project" value="UniProtKB-KW"/>
</dbReference>
<evidence type="ECO:0000256" key="4">
    <source>
        <dbReference type="ARBA" id="ARBA00022771"/>
    </source>
</evidence>
<feature type="region of interest" description="Disordered" evidence="10">
    <location>
        <begin position="779"/>
        <end position="850"/>
    </location>
</feature>
<dbReference type="InterPro" id="IPR001878">
    <property type="entry name" value="Znf_CCHC"/>
</dbReference>
<feature type="region of interest" description="Disordered" evidence="10">
    <location>
        <begin position="322"/>
        <end position="342"/>
    </location>
</feature>
<feature type="compositionally biased region" description="Basic and acidic residues" evidence="10">
    <location>
        <begin position="196"/>
        <end position="214"/>
    </location>
</feature>
<evidence type="ECO:0000256" key="6">
    <source>
        <dbReference type="ARBA" id="ARBA00023242"/>
    </source>
</evidence>
<dbReference type="PANTHER" id="PTHR46543:SF1">
    <property type="entry name" value="ZINC FINGER CCHC DOMAIN-CONTAINING PROTEIN 7"/>
    <property type="match status" value="1"/>
</dbReference>
<feature type="compositionally biased region" description="Basic and acidic residues" evidence="10">
    <location>
        <begin position="870"/>
        <end position="882"/>
    </location>
</feature>
<feature type="domain" description="CCHC-type" evidence="11">
    <location>
        <begin position="422"/>
        <end position="437"/>
    </location>
</feature>
<evidence type="ECO:0000313" key="13">
    <source>
        <dbReference type="Proteomes" id="UP000887568"/>
    </source>
</evidence>
<feature type="region of interest" description="Disordered" evidence="10">
    <location>
        <begin position="576"/>
        <end position="605"/>
    </location>
</feature>
<feature type="region of interest" description="Disordered" evidence="10">
    <location>
        <begin position="240"/>
        <end position="275"/>
    </location>
</feature>